<dbReference type="SUPFAM" id="SSF56281">
    <property type="entry name" value="Metallo-hydrolase/oxidoreductase"/>
    <property type="match status" value="1"/>
</dbReference>
<organism evidence="6 7">
    <name type="scientific">Peptidiphaga gingivicola</name>
    <dbReference type="NCBI Taxonomy" id="2741497"/>
    <lineage>
        <taxon>Bacteria</taxon>
        <taxon>Bacillati</taxon>
        <taxon>Actinomycetota</taxon>
        <taxon>Actinomycetes</taxon>
        <taxon>Actinomycetales</taxon>
        <taxon>Actinomycetaceae</taxon>
        <taxon>Peptidiphaga</taxon>
    </lineage>
</organism>
<dbReference type="EMBL" id="LVZK01000003">
    <property type="protein sequence ID" value="OAP85159.1"/>
    <property type="molecule type" value="Genomic_DNA"/>
</dbReference>
<dbReference type="OrthoDB" id="2971563at2"/>
<evidence type="ECO:0000256" key="1">
    <source>
        <dbReference type="ARBA" id="ARBA00001947"/>
    </source>
</evidence>
<dbReference type="Pfam" id="PF00753">
    <property type="entry name" value="Lactamase_B"/>
    <property type="match status" value="1"/>
</dbReference>
<evidence type="ECO:0000313" key="7">
    <source>
        <dbReference type="Proteomes" id="UP000078368"/>
    </source>
</evidence>
<dbReference type="InterPro" id="IPR036866">
    <property type="entry name" value="RibonucZ/Hydroxyglut_hydro"/>
</dbReference>
<keyword evidence="3 6" id="KW-0378">Hydrolase</keyword>
<sequence>MIFLRYNRTLIEANCYILADSQQRVALVVDPGAGSAEWIEETLTSRRLSLGGVLCTHGHIDHVWDSGLIAGEAPVYVPGPDLYRMEDPAAMGPAAAGVFPEASGHSWIKPKGTAALPREFFEGEGGQIVPGVAMRAVPAPGHTEGSCVFLLSGKIDPDRESVVFPEGVFGEKLMLSGDVLFRDGVGRTDLPGGDPVAAAESLRTLAGVIDPATVFFPGHGPSSTMGREKERSHYLKLAISGEMA</sequence>
<dbReference type="STRING" id="1823756.A4H34_08560"/>
<keyword evidence="4" id="KW-0862">Zinc</keyword>
<comment type="cofactor">
    <cofactor evidence="1">
        <name>Zn(2+)</name>
        <dbReference type="ChEBI" id="CHEBI:29105"/>
    </cofactor>
</comment>
<dbReference type="PANTHER" id="PTHR46233">
    <property type="entry name" value="HYDROXYACYLGLUTATHIONE HYDROLASE GLOC"/>
    <property type="match status" value="1"/>
</dbReference>
<dbReference type="RefSeq" id="WP_064231820.1">
    <property type="nucleotide sequence ID" value="NZ_LVZK01000003.1"/>
</dbReference>
<accession>A0A179B1I1</accession>
<feature type="domain" description="Metallo-beta-lactamase" evidence="5">
    <location>
        <begin position="12"/>
        <end position="219"/>
    </location>
</feature>
<keyword evidence="2" id="KW-0479">Metal-binding</keyword>
<evidence type="ECO:0000256" key="4">
    <source>
        <dbReference type="ARBA" id="ARBA00022833"/>
    </source>
</evidence>
<dbReference type="GO" id="GO:0046872">
    <property type="term" value="F:metal ion binding"/>
    <property type="evidence" value="ECO:0007669"/>
    <property type="project" value="UniProtKB-KW"/>
</dbReference>
<keyword evidence="7" id="KW-1185">Reference proteome</keyword>
<dbReference type="InterPro" id="IPR051453">
    <property type="entry name" value="MBL_Glyoxalase_II"/>
</dbReference>
<dbReference type="Proteomes" id="UP000078368">
    <property type="component" value="Unassembled WGS sequence"/>
</dbReference>
<evidence type="ECO:0000256" key="2">
    <source>
        <dbReference type="ARBA" id="ARBA00022723"/>
    </source>
</evidence>
<proteinExistence type="predicted"/>
<comment type="caution">
    <text evidence="6">The sequence shown here is derived from an EMBL/GenBank/DDBJ whole genome shotgun (WGS) entry which is preliminary data.</text>
</comment>
<name>A0A179B1I1_9ACTO</name>
<gene>
    <name evidence="6" type="ORF">A4H34_08560</name>
</gene>
<dbReference type="SMART" id="SM00849">
    <property type="entry name" value="Lactamase_B"/>
    <property type="match status" value="1"/>
</dbReference>
<evidence type="ECO:0000313" key="6">
    <source>
        <dbReference type="EMBL" id="OAP85159.1"/>
    </source>
</evidence>
<dbReference type="GO" id="GO:0016787">
    <property type="term" value="F:hydrolase activity"/>
    <property type="evidence" value="ECO:0007669"/>
    <property type="project" value="UniProtKB-KW"/>
</dbReference>
<protein>
    <submittedName>
        <fullName evidence="6">MBL fold metallo-hydrolase</fullName>
    </submittedName>
</protein>
<dbReference type="AlphaFoldDB" id="A0A179B1I1"/>
<dbReference type="InterPro" id="IPR001279">
    <property type="entry name" value="Metallo-B-lactamas"/>
</dbReference>
<evidence type="ECO:0000256" key="3">
    <source>
        <dbReference type="ARBA" id="ARBA00022801"/>
    </source>
</evidence>
<dbReference type="CDD" id="cd06262">
    <property type="entry name" value="metallo-hydrolase-like_MBL-fold"/>
    <property type="match status" value="1"/>
</dbReference>
<evidence type="ECO:0000259" key="5">
    <source>
        <dbReference type="SMART" id="SM00849"/>
    </source>
</evidence>
<reference evidence="6 7" key="1">
    <citation type="submission" date="2016-04" db="EMBL/GenBank/DDBJ databases">
        <title>Peptidophaga gingivicola gen. nov., sp. nov., isolated from human subgingival plaque.</title>
        <authorList>
            <person name="Beall C.J."/>
            <person name="Mokrzan E.M."/>
            <person name="Griffen A.L."/>
            <person name="Leys E.J."/>
        </authorList>
    </citation>
    <scope>NUCLEOTIDE SEQUENCE [LARGE SCALE GENOMIC DNA]</scope>
    <source>
        <strain evidence="6 7">BA112</strain>
    </source>
</reference>
<dbReference type="PANTHER" id="PTHR46233:SF3">
    <property type="entry name" value="HYDROXYACYLGLUTATHIONE HYDROLASE GLOC"/>
    <property type="match status" value="1"/>
</dbReference>
<dbReference type="Gene3D" id="3.60.15.10">
    <property type="entry name" value="Ribonuclease Z/Hydroxyacylglutathione hydrolase-like"/>
    <property type="match status" value="1"/>
</dbReference>